<dbReference type="EMBL" id="LR797487">
    <property type="protein sequence ID" value="CAB4220143.1"/>
    <property type="molecule type" value="Genomic_DNA"/>
</dbReference>
<dbReference type="CDD" id="cd04859">
    <property type="entry name" value="Prim_Pol"/>
    <property type="match status" value="1"/>
</dbReference>
<feature type="non-terminal residue" evidence="3">
    <location>
        <position position="364"/>
    </location>
</feature>
<feature type="compositionally biased region" description="Basic and acidic residues" evidence="1">
    <location>
        <begin position="210"/>
        <end position="221"/>
    </location>
</feature>
<dbReference type="Pfam" id="PF09250">
    <property type="entry name" value="Prim-Pol"/>
    <property type="match status" value="1"/>
</dbReference>
<name>A0A6J5SXB4_9CAUD</name>
<feature type="region of interest" description="Disordered" evidence="1">
    <location>
        <begin position="201"/>
        <end position="221"/>
    </location>
</feature>
<protein>
    <submittedName>
        <fullName evidence="3">Prim_Pol domain containing protein</fullName>
    </submittedName>
</protein>
<dbReference type="InterPro" id="IPR015330">
    <property type="entry name" value="DNA_primase/pol_bifunc_N"/>
</dbReference>
<gene>
    <name evidence="3" type="ORF">UFOVP1620_47</name>
</gene>
<evidence type="ECO:0000313" key="3">
    <source>
        <dbReference type="EMBL" id="CAB4220143.1"/>
    </source>
</evidence>
<reference evidence="3" key="1">
    <citation type="submission" date="2020-05" db="EMBL/GenBank/DDBJ databases">
        <authorList>
            <person name="Chiriac C."/>
            <person name="Salcher M."/>
            <person name="Ghai R."/>
            <person name="Kavagutti S V."/>
        </authorList>
    </citation>
    <scope>NUCLEOTIDE SEQUENCE</scope>
</reference>
<proteinExistence type="predicted"/>
<organism evidence="3">
    <name type="scientific">uncultured Caudovirales phage</name>
    <dbReference type="NCBI Taxonomy" id="2100421"/>
    <lineage>
        <taxon>Viruses</taxon>
        <taxon>Duplodnaviria</taxon>
        <taxon>Heunggongvirae</taxon>
        <taxon>Uroviricota</taxon>
        <taxon>Caudoviricetes</taxon>
        <taxon>Peduoviridae</taxon>
        <taxon>Maltschvirus</taxon>
        <taxon>Maltschvirus maltsch</taxon>
    </lineage>
</organism>
<sequence length="364" mass="39456">MTAKECALKYLSMGLSVIAIAPNGSKGPAKEVGSWLPFMTGARATEAQVDAWWPEGTRNGVAIVGGILSNDLAVIDIETGDAYTQYREDCHHEGLLYALDACPIVITPNGGRHIYCFGVERKNLKLAMNPKGKTLIEIKGSNGYVLAPGSTEECHPTGLLYRWENNSLLELPAPALPVESEDFDLMVAVATIQNVGKFPEKFTLPPSNDKTNDGRKRPGDDYNERADWAAILQGAGWEISRVGKDTTYWRRPGKDEGISGTTGRCKTDGSGDMLYNFSTNAAPFQAAASYSKFAAYALLTHDGNFSAAARALGSEGYGEPEVELNFLHKPKAPVIETWTPEVVDQASGREYLFAEEIKAQNPTG</sequence>
<accession>A0A6J5SXB4</accession>
<dbReference type="SUPFAM" id="SSF56747">
    <property type="entry name" value="Prim-pol domain"/>
    <property type="match status" value="1"/>
</dbReference>
<evidence type="ECO:0000256" key="1">
    <source>
        <dbReference type="SAM" id="MobiDB-lite"/>
    </source>
</evidence>
<evidence type="ECO:0000259" key="2">
    <source>
        <dbReference type="SMART" id="SM00943"/>
    </source>
</evidence>
<feature type="domain" description="DNA primase/polymerase bifunctional N-terminal" evidence="2">
    <location>
        <begin position="7"/>
        <end position="176"/>
    </location>
</feature>
<dbReference type="SMART" id="SM00943">
    <property type="entry name" value="Prim-Pol"/>
    <property type="match status" value="1"/>
</dbReference>